<proteinExistence type="predicted"/>
<protein>
    <submittedName>
        <fullName evidence="1">Uncharacterized protein</fullName>
    </submittedName>
</protein>
<keyword evidence="2" id="KW-1185">Reference proteome</keyword>
<sequence length="204" mass="23613">MASSATRARMFLTKFQLKMPEKWKGGRLERIARYFQNIANDYKAAVLEMAEDMKASPRKSAFYLAVLGTGALLAKTNPSEVSFRATVTENAQDLMMLGDPIRNYKSDRYVQRLQEAYLEGTLRYTNCGLFSLIWIAGFDPAVSKYEARCKQVKPRWTEFHKQVVDIGVLGRWRMIHRAMQDYDINPDEWDEEGRKRPIKASVEQ</sequence>
<dbReference type="PANTHER" id="PTHR21435:SF1">
    <property type="entry name" value="MITOCHONDRIAL IMPORT INNER MEMBRANE TRANSLOCASE SUBUNIT TIM29"/>
    <property type="match status" value="1"/>
</dbReference>
<evidence type="ECO:0000313" key="2">
    <source>
        <dbReference type="Proteomes" id="UP001519460"/>
    </source>
</evidence>
<gene>
    <name evidence="1" type="ORF">BaRGS_00000560</name>
</gene>
<evidence type="ECO:0000313" key="1">
    <source>
        <dbReference type="EMBL" id="KAK7508321.1"/>
    </source>
</evidence>
<name>A0ABD0MAW4_9CAEN</name>
<dbReference type="InterPro" id="IPR019322">
    <property type="entry name" value="TIMM29"/>
</dbReference>
<dbReference type="Pfam" id="PF10171">
    <property type="entry name" value="Tim29"/>
    <property type="match status" value="1"/>
</dbReference>
<comment type="caution">
    <text evidence="1">The sequence shown here is derived from an EMBL/GenBank/DDBJ whole genome shotgun (WGS) entry which is preliminary data.</text>
</comment>
<accession>A0ABD0MAW4</accession>
<dbReference type="Proteomes" id="UP001519460">
    <property type="component" value="Unassembled WGS sequence"/>
</dbReference>
<reference evidence="1 2" key="1">
    <citation type="journal article" date="2023" name="Sci. Data">
        <title>Genome assembly of the Korean intertidal mud-creeper Batillaria attramentaria.</title>
        <authorList>
            <person name="Patra A.K."/>
            <person name="Ho P.T."/>
            <person name="Jun S."/>
            <person name="Lee S.J."/>
            <person name="Kim Y."/>
            <person name="Won Y.J."/>
        </authorList>
    </citation>
    <scope>NUCLEOTIDE SEQUENCE [LARGE SCALE GENOMIC DNA]</scope>
    <source>
        <strain evidence="1">Wonlab-2016</strain>
    </source>
</reference>
<dbReference type="AlphaFoldDB" id="A0ABD0MAW4"/>
<dbReference type="PANTHER" id="PTHR21435">
    <property type="entry name" value="MITOCHONDRIAL IMPORT INNER MEMBRANE TRANSLOCASE SUBUNIT TIM29"/>
    <property type="match status" value="1"/>
</dbReference>
<organism evidence="1 2">
    <name type="scientific">Batillaria attramentaria</name>
    <dbReference type="NCBI Taxonomy" id="370345"/>
    <lineage>
        <taxon>Eukaryota</taxon>
        <taxon>Metazoa</taxon>
        <taxon>Spiralia</taxon>
        <taxon>Lophotrochozoa</taxon>
        <taxon>Mollusca</taxon>
        <taxon>Gastropoda</taxon>
        <taxon>Caenogastropoda</taxon>
        <taxon>Sorbeoconcha</taxon>
        <taxon>Cerithioidea</taxon>
        <taxon>Batillariidae</taxon>
        <taxon>Batillaria</taxon>
    </lineage>
</organism>
<dbReference type="EMBL" id="JACVVK020000002">
    <property type="protein sequence ID" value="KAK7508321.1"/>
    <property type="molecule type" value="Genomic_DNA"/>
</dbReference>